<dbReference type="RefSeq" id="WP_188336018.1">
    <property type="nucleotide sequence ID" value="NZ_CP061281.1"/>
</dbReference>
<dbReference type="KEGG" id="sxn:IAG42_06250"/>
<evidence type="ECO:0000313" key="3">
    <source>
        <dbReference type="Proteomes" id="UP000516428"/>
    </source>
</evidence>
<dbReference type="AlphaFoldDB" id="A0A7H1B3F9"/>
<proteinExistence type="predicted"/>
<sequence length="199" mass="21005">MNRTALGLAIGAGYVLGRTKKMKLALALGTMAAGRHAQLGPRALTEFVQKQLADNPQVKKLGEQLRTDLGGVGRAASGALVERRLESLADSLHERTRDVHEQLTGVGRTVTDAGSEDGVEEEEEEENAGPRKRRVPAQKTAEKASAKAPKKSSSSSARKPAARKPSARKPAAEKSSAKPAAERPARTAARASKGGGRRD</sequence>
<dbReference type="Proteomes" id="UP000516428">
    <property type="component" value="Chromosome"/>
</dbReference>
<reference evidence="2 3" key="1">
    <citation type="submission" date="2020-09" db="EMBL/GenBank/DDBJ databases">
        <title>A novel species.</title>
        <authorList>
            <person name="Gao J."/>
        </authorList>
    </citation>
    <scope>NUCLEOTIDE SEQUENCE [LARGE SCALE GENOMIC DNA]</scope>
    <source>
        <strain evidence="2 3">CRXT-Y-14</strain>
    </source>
</reference>
<accession>A0A7H1B3F9</accession>
<feature type="region of interest" description="Disordered" evidence="1">
    <location>
        <begin position="92"/>
        <end position="199"/>
    </location>
</feature>
<evidence type="ECO:0000256" key="1">
    <source>
        <dbReference type="SAM" id="MobiDB-lite"/>
    </source>
</evidence>
<keyword evidence="3" id="KW-1185">Reference proteome</keyword>
<name>A0A7H1B3F9_9ACTN</name>
<organism evidence="2 3">
    <name type="scientific">Streptomyces xanthii</name>
    <dbReference type="NCBI Taxonomy" id="2768069"/>
    <lineage>
        <taxon>Bacteria</taxon>
        <taxon>Bacillati</taxon>
        <taxon>Actinomycetota</taxon>
        <taxon>Actinomycetes</taxon>
        <taxon>Kitasatosporales</taxon>
        <taxon>Streptomycetaceae</taxon>
        <taxon>Streptomyces</taxon>
    </lineage>
</organism>
<gene>
    <name evidence="2" type="ORF">IAG42_06250</name>
</gene>
<protein>
    <submittedName>
        <fullName evidence="2">DNA primase</fullName>
    </submittedName>
</protein>
<dbReference type="EMBL" id="CP061281">
    <property type="protein sequence ID" value="QNS03264.1"/>
    <property type="molecule type" value="Genomic_DNA"/>
</dbReference>
<feature type="compositionally biased region" description="Acidic residues" evidence="1">
    <location>
        <begin position="114"/>
        <end position="127"/>
    </location>
</feature>
<feature type="compositionally biased region" description="Basic and acidic residues" evidence="1">
    <location>
        <begin position="92"/>
        <end position="101"/>
    </location>
</feature>
<evidence type="ECO:0000313" key="2">
    <source>
        <dbReference type="EMBL" id="QNS03264.1"/>
    </source>
</evidence>
<feature type="compositionally biased region" description="Basic and acidic residues" evidence="1">
    <location>
        <begin position="170"/>
        <end position="185"/>
    </location>
</feature>